<sequence>MFKRLRKALQLKPRTFQPASSAAMTEARETKDIREKQKTQQQSENSSEGAASSGHVPEKHVSFNESVLVRVRTPSPISPISPSCNLESGFIFPKTTDEQSQPTSSSSILTRYYAAAENTATSPENQRNPQAAIFYGKTLEQRMKMLYKSSLVSQGIFTEPDSTDDQVENSDQGCCDGDDNGLSGDMVVGGACGGYDSDTN</sequence>
<dbReference type="RefSeq" id="WP_108839893.1">
    <property type="nucleotide sequence ID" value="NZ_OOHR01000012.1"/>
</dbReference>
<evidence type="ECO:0000313" key="2">
    <source>
        <dbReference type="EMBL" id="SPM45251.1"/>
    </source>
</evidence>
<dbReference type="Proteomes" id="UP000244889">
    <property type="component" value="Unassembled WGS sequence"/>
</dbReference>
<name>A0A2R8F1L5_ORITS</name>
<protein>
    <submittedName>
        <fullName evidence="2">Uncharacterized protein</fullName>
    </submittedName>
</protein>
<reference evidence="3" key="1">
    <citation type="submission" date="2018-03" db="EMBL/GenBank/DDBJ databases">
        <authorList>
            <person name="Batty M. E."/>
            <person name="Batty M E."/>
        </authorList>
    </citation>
    <scope>NUCLEOTIDE SEQUENCE [LARGE SCALE GENOMIC DNA]</scope>
</reference>
<proteinExistence type="predicted"/>
<dbReference type="EMBL" id="OOHR01000012">
    <property type="protein sequence ID" value="SPM45251.1"/>
    <property type="molecule type" value="Genomic_DNA"/>
</dbReference>
<organism evidence="2 3">
    <name type="scientific">Orientia tsutsugamushi</name>
    <name type="common">Rickettsia tsutsugamushi</name>
    <dbReference type="NCBI Taxonomy" id="784"/>
    <lineage>
        <taxon>Bacteria</taxon>
        <taxon>Pseudomonadati</taxon>
        <taxon>Pseudomonadota</taxon>
        <taxon>Alphaproteobacteria</taxon>
        <taxon>Rickettsiales</taxon>
        <taxon>Rickettsiaceae</taxon>
        <taxon>Rickettsieae</taxon>
        <taxon>Orientia</taxon>
    </lineage>
</organism>
<evidence type="ECO:0000313" key="3">
    <source>
        <dbReference type="Proteomes" id="UP000244889"/>
    </source>
</evidence>
<feature type="region of interest" description="Disordered" evidence="1">
    <location>
        <begin position="1"/>
        <end position="59"/>
    </location>
</feature>
<gene>
    <name evidence="2" type="ORF">FPW1038_00103</name>
</gene>
<accession>A0A2R8F1L5</accession>
<feature type="compositionally biased region" description="Low complexity" evidence="1">
    <location>
        <begin position="41"/>
        <end position="54"/>
    </location>
</feature>
<feature type="compositionally biased region" description="Basic and acidic residues" evidence="1">
    <location>
        <begin position="26"/>
        <end position="38"/>
    </location>
</feature>
<feature type="region of interest" description="Disordered" evidence="1">
    <location>
        <begin position="159"/>
        <end position="181"/>
    </location>
</feature>
<dbReference type="AlphaFoldDB" id="A0A2R8F1L5"/>
<evidence type="ECO:0000256" key="1">
    <source>
        <dbReference type="SAM" id="MobiDB-lite"/>
    </source>
</evidence>